<dbReference type="InterPro" id="IPR005793">
    <property type="entry name" value="Formyl_trans_C"/>
</dbReference>
<dbReference type="Pfam" id="PF00551">
    <property type="entry name" value="Formyl_trans_N"/>
    <property type="match status" value="1"/>
</dbReference>
<dbReference type="OrthoDB" id="5126881at2759"/>
<name>A0A2G8JQE6_STIJA</name>
<dbReference type="CDD" id="cd08650">
    <property type="entry name" value="FMT_core_HypX_N"/>
    <property type="match status" value="1"/>
</dbReference>
<dbReference type="PANTHER" id="PTHR43388">
    <property type="entry name" value="HYDROGENASE MATURATION FACTOR HOXX"/>
    <property type="match status" value="1"/>
</dbReference>
<protein>
    <recommendedName>
        <fullName evidence="6">Formyl transferase C-terminal domain-containing protein</fullName>
    </recommendedName>
</protein>
<dbReference type="CDD" id="cd06558">
    <property type="entry name" value="crotonase-like"/>
    <property type="match status" value="1"/>
</dbReference>
<organism evidence="4 5">
    <name type="scientific">Stichopus japonicus</name>
    <name type="common">Sea cucumber</name>
    <dbReference type="NCBI Taxonomy" id="307972"/>
    <lineage>
        <taxon>Eukaryota</taxon>
        <taxon>Metazoa</taxon>
        <taxon>Echinodermata</taxon>
        <taxon>Eleutherozoa</taxon>
        <taxon>Echinozoa</taxon>
        <taxon>Holothuroidea</taxon>
        <taxon>Aspidochirotacea</taxon>
        <taxon>Aspidochirotida</taxon>
        <taxon>Stichopodidae</taxon>
        <taxon>Apostichopus</taxon>
    </lineage>
</organism>
<dbReference type="InterPro" id="IPR036477">
    <property type="entry name" value="Formyl_transf_N_sf"/>
</dbReference>
<reference evidence="4 5" key="1">
    <citation type="journal article" date="2017" name="PLoS Biol.">
        <title>The sea cucumber genome provides insights into morphological evolution and visceral regeneration.</title>
        <authorList>
            <person name="Zhang X."/>
            <person name="Sun L."/>
            <person name="Yuan J."/>
            <person name="Sun Y."/>
            <person name="Gao Y."/>
            <person name="Zhang L."/>
            <person name="Li S."/>
            <person name="Dai H."/>
            <person name="Hamel J.F."/>
            <person name="Liu C."/>
            <person name="Yu Y."/>
            <person name="Liu S."/>
            <person name="Lin W."/>
            <person name="Guo K."/>
            <person name="Jin S."/>
            <person name="Xu P."/>
            <person name="Storey K.B."/>
            <person name="Huan P."/>
            <person name="Zhang T."/>
            <person name="Zhou Y."/>
            <person name="Zhang J."/>
            <person name="Lin C."/>
            <person name="Li X."/>
            <person name="Xing L."/>
            <person name="Huo D."/>
            <person name="Sun M."/>
            <person name="Wang L."/>
            <person name="Mercier A."/>
            <person name="Li F."/>
            <person name="Yang H."/>
            <person name="Xiang J."/>
        </authorList>
    </citation>
    <scope>NUCLEOTIDE SEQUENCE [LARGE SCALE GENOMIC DNA]</scope>
    <source>
        <strain evidence="4">Shaxun</strain>
        <tissue evidence="4">Muscle</tissue>
    </source>
</reference>
<dbReference type="PROSITE" id="PS00166">
    <property type="entry name" value="ENOYL_COA_HYDRATASE"/>
    <property type="match status" value="1"/>
</dbReference>
<evidence type="ECO:0000259" key="3">
    <source>
        <dbReference type="Pfam" id="PF02911"/>
    </source>
</evidence>
<evidence type="ECO:0000313" key="5">
    <source>
        <dbReference type="Proteomes" id="UP000230750"/>
    </source>
</evidence>
<dbReference type="STRING" id="307972.A0A2G8JQE6"/>
<dbReference type="InterPro" id="IPR001753">
    <property type="entry name" value="Enoyl-CoA_hydra/iso"/>
</dbReference>
<dbReference type="SUPFAM" id="SSF53328">
    <property type="entry name" value="Formyltransferase"/>
    <property type="match status" value="1"/>
</dbReference>
<dbReference type="SUPFAM" id="SSF50486">
    <property type="entry name" value="FMT C-terminal domain-like"/>
    <property type="match status" value="1"/>
</dbReference>
<comment type="similarity">
    <text evidence="1">Belongs to the enoyl-CoA hydratase/isomerase family.</text>
</comment>
<dbReference type="InterPro" id="IPR029045">
    <property type="entry name" value="ClpP/crotonase-like_dom_sf"/>
</dbReference>
<dbReference type="PANTHER" id="PTHR43388:SF1">
    <property type="entry name" value="HYDROGENASE MATURATION FACTOR HOXX"/>
    <property type="match status" value="1"/>
</dbReference>
<dbReference type="SUPFAM" id="SSF52096">
    <property type="entry name" value="ClpP/crotonase"/>
    <property type="match status" value="1"/>
</dbReference>
<comment type="caution">
    <text evidence="4">The sequence shown here is derived from an EMBL/GenBank/DDBJ whole genome shotgun (WGS) entry which is preliminary data.</text>
</comment>
<accession>A0A2G8JQE6</accession>
<dbReference type="InterPro" id="IPR018376">
    <property type="entry name" value="Enoyl-CoA_hyd/isom_CS"/>
</dbReference>
<dbReference type="InterPro" id="IPR002376">
    <property type="entry name" value="Formyl_transf_N"/>
</dbReference>
<dbReference type="Proteomes" id="UP000230750">
    <property type="component" value="Unassembled WGS sequence"/>
</dbReference>
<evidence type="ECO:0000259" key="2">
    <source>
        <dbReference type="Pfam" id="PF00551"/>
    </source>
</evidence>
<dbReference type="Gene3D" id="3.40.50.12230">
    <property type="match status" value="1"/>
</dbReference>
<sequence>MANLLHTTTIRAIRDTVLRSSKIYKSSAIELQRNTVPLAQTAAGERSLDIMFFVQKHNSLSQRVAQELIEKNHQISVHEISNSDEMKTLTTKKNPDLILCPFLTKRVPDEVYMNPVTPCLIVHPGIEGDRGMTSIDWALKENAGSWGVTVMQADKVMDAGDIWSTRNFQINRPNINSLTKSSLYVNEVTNAAVEACLQAVDNFLNNIAPRSLDYAMAHVHGRLRPTMKKSDRQIDWEQPAEDVARQVRMSDSSPGAMASVKQSNGESKWSDKMRVFGAHIEELGLENSKGAPGEVLGQRDDAILVKCGEGSVWLSHLKKDKLKLPATSWLKNMDIPQLPAPSVEVPHGMFPKTFQEIWTTVSPRGVCHVNFDFYNGAMSTGQCRRLDYVLSEVGKDERVKVIVLKGGLNFFSNGIHLNVIESCQDPSEESWRNINAINDVVQRIFMSDKVTISAVRGNAGAGGAMVALASDFTLAREGVVFNPHYRTMHLFGSEYHTYFLPNKVGKAKAEQLLNNAVPMLSNEAVRIGFVDGACGRTHQDFEAFVEDVANNVASPSIMKEVLKSKERNKTSQWLNSLQKHRAHELEKMASNFQSNDYHQARKSFVYH</sequence>
<keyword evidence="5" id="KW-1185">Reference proteome</keyword>
<dbReference type="Gene3D" id="3.90.226.10">
    <property type="entry name" value="2-enoyl-CoA Hydratase, Chain A, domain 1"/>
    <property type="match status" value="1"/>
</dbReference>
<evidence type="ECO:0000256" key="1">
    <source>
        <dbReference type="RuleBase" id="RU003707"/>
    </source>
</evidence>
<proteinExistence type="inferred from homology"/>
<feature type="domain" description="Formyl transferase C-terminal" evidence="3">
    <location>
        <begin position="227"/>
        <end position="331"/>
    </location>
</feature>
<evidence type="ECO:0000313" key="4">
    <source>
        <dbReference type="EMBL" id="PIK37928.1"/>
    </source>
</evidence>
<feature type="domain" description="Formyl transferase N-terminal" evidence="2">
    <location>
        <begin position="81"/>
        <end position="171"/>
    </location>
</feature>
<dbReference type="InterPro" id="IPR011034">
    <property type="entry name" value="Formyl_transferase-like_C_sf"/>
</dbReference>
<dbReference type="AlphaFoldDB" id="A0A2G8JQE6"/>
<dbReference type="InterPro" id="IPR047180">
    <property type="entry name" value="HoxX-like"/>
</dbReference>
<dbReference type="Pfam" id="PF00378">
    <property type="entry name" value="ECH_1"/>
    <property type="match status" value="1"/>
</dbReference>
<dbReference type="Pfam" id="PF02911">
    <property type="entry name" value="Formyl_trans_C"/>
    <property type="match status" value="1"/>
</dbReference>
<dbReference type="GO" id="GO:0003824">
    <property type="term" value="F:catalytic activity"/>
    <property type="evidence" value="ECO:0007669"/>
    <property type="project" value="InterPro"/>
</dbReference>
<dbReference type="EMBL" id="MRZV01001429">
    <property type="protein sequence ID" value="PIK37928.1"/>
    <property type="molecule type" value="Genomic_DNA"/>
</dbReference>
<evidence type="ECO:0008006" key="6">
    <source>
        <dbReference type="Google" id="ProtNLM"/>
    </source>
</evidence>
<dbReference type="CDD" id="cd08701">
    <property type="entry name" value="FMT_C_HypX"/>
    <property type="match status" value="1"/>
</dbReference>
<gene>
    <name evidence="4" type="ORF">BSL78_25232</name>
</gene>